<evidence type="ECO:0000256" key="1">
    <source>
        <dbReference type="SAM" id="Phobius"/>
    </source>
</evidence>
<dbReference type="PANTHER" id="PTHR36840:SF1">
    <property type="entry name" value="BLL5714 PROTEIN"/>
    <property type="match status" value="1"/>
</dbReference>
<dbReference type="AlphaFoldDB" id="A0A4Y4DND9"/>
<feature type="transmembrane region" description="Helical" evidence="1">
    <location>
        <begin position="316"/>
        <end position="337"/>
    </location>
</feature>
<accession>A0A4Y4DND9</accession>
<organism evidence="2 3">
    <name type="scientific">Glutamicibacter uratoxydans</name>
    <name type="common">Arthrobacter uratoxydans</name>
    <dbReference type="NCBI Taxonomy" id="43667"/>
    <lineage>
        <taxon>Bacteria</taxon>
        <taxon>Bacillati</taxon>
        <taxon>Actinomycetota</taxon>
        <taxon>Actinomycetes</taxon>
        <taxon>Micrococcales</taxon>
        <taxon>Micrococcaceae</taxon>
        <taxon>Glutamicibacter</taxon>
    </lineage>
</organism>
<comment type="caution">
    <text evidence="2">The sequence shown here is derived from an EMBL/GenBank/DDBJ whole genome shotgun (WGS) entry which is preliminary data.</text>
</comment>
<feature type="transmembrane region" description="Helical" evidence="1">
    <location>
        <begin position="64"/>
        <end position="85"/>
    </location>
</feature>
<feature type="transmembrane region" description="Helical" evidence="1">
    <location>
        <begin position="97"/>
        <end position="116"/>
    </location>
</feature>
<feature type="transmembrane region" description="Helical" evidence="1">
    <location>
        <begin position="154"/>
        <end position="174"/>
    </location>
</feature>
<sequence>MPNEEIYASRKLRVKRMRPRDPAEVFRSSSPLELFFDLIFAVSVSLASAQLVTAETHSDIGGGMLSYLMVFFAVWWAWMNFTWFASAFDADDWLYRVLALTQMAGVVVLAVGTTAAMTSGDYRIIIAGYVVMRLALVAQWIRASRSHPGLKRTALRYAVCIPIVQVLWICYPLVPAQFAVPVFFFLVLCEISVPLFAERAGQTPWHPEHIADRYGSFTLIVLGESVLASTAAAANAFENASQLLQFSLLGVGGFILAAGLWWVYFSSDASVWLQKRKAPMVFGYGHYFVFAAAGAFSAGVKVLLDHEAGSSGLSSTVAVATLTIPVAIFLLGVWSLILRHCLRGIYKWAFLAVALLIGACLLLPYFTPTTSSDVTIAVASVLSAAGLMIVLVVLIEASGVRDQDRPAPELA</sequence>
<feature type="transmembrane region" description="Helical" evidence="1">
    <location>
        <begin position="34"/>
        <end position="52"/>
    </location>
</feature>
<keyword evidence="1" id="KW-1133">Transmembrane helix</keyword>
<feature type="transmembrane region" description="Helical" evidence="1">
    <location>
        <begin position="243"/>
        <end position="264"/>
    </location>
</feature>
<feature type="transmembrane region" description="Helical" evidence="1">
    <location>
        <begin position="349"/>
        <end position="368"/>
    </location>
</feature>
<evidence type="ECO:0000313" key="2">
    <source>
        <dbReference type="EMBL" id="GED06127.1"/>
    </source>
</evidence>
<proteinExistence type="predicted"/>
<dbReference type="Pfam" id="PF06772">
    <property type="entry name" value="LtrA"/>
    <property type="match status" value="1"/>
</dbReference>
<evidence type="ECO:0000313" key="3">
    <source>
        <dbReference type="Proteomes" id="UP000316612"/>
    </source>
</evidence>
<protein>
    <submittedName>
        <fullName evidence="2">Putative low temperature requirement protein A</fullName>
    </submittedName>
</protein>
<dbReference type="Proteomes" id="UP000316612">
    <property type="component" value="Unassembled WGS sequence"/>
</dbReference>
<keyword evidence="1" id="KW-0472">Membrane</keyword>
<feature type="transmembrane region" description="Helical" evidence="1">
    <location>
        <begin position="122"/>
        <end position="142"/>
    </location>
</feature>
<name>A0A4Y4DND9_GLUUR</name>
<dbReference type="PANTHER" id="PTHR36840">
    <property type="entry name" value="BLL5714 PROTEIN"/>
    <property type="match status" value="1"/>
</dbReference>
<keyword evidence="3" id="KW-1185">Reference proteome</keyword>
<feature type="transmembrane region" description="Helical" evidence="1">
    <location>
        <begin position="284"/>
        <end position="304"/>
    </location>
</feature>
<reference evidence="2 3" key="1">
    <citation type="submission" date="2019-06" db="EMBL/GenBank/DDBJ databases">
        <title>Whole genome shotgun sequence of Glutamicibacter uratoxydans NBRC 15515.</title>
        <authorList>
            <person name="Hosoyama A."/>
            <person name="Uohara A."/>
            <person name="Ohji S."/>
            <person name="Ichikawa N."/>
        </authorList>
    </citation>
    <scope>NUCLEOTIDE SEQUENCE [LARGE SCALE GENOMIC DNA]</scope>
    <source>
        <strain evidence="2 3">NBRC 15515</strain>
    </source>
</reference>
<dbReference type="RefSeq" id="WP_246055455.1">
    <property type="nucleotide sequence ID" value="NZ_BAAAJL010000003.1"/>
</dbReference>
<gene>
    <name evidence="2" type="ORF">AUR04nite_16590</name>
</gene>
<dbReference type="EMBL" id="BJNY01000008">
    <property type="protein sequence ID" value="GED06127.1"/>
    <property type="molecule type" value="Genomic_DNA"/>
</dbReference>
<keyword evidence="1" id="KW-0812">Transmembrane</keyword>
<dbReference type="InterPro" id="IPR010640">
    <property type="entry name" value="Low_temperature_requirement_A"/>
</dbReference>
<feature type="transmembrane region" description="Helical" evidence="1">
    <location>
        <begin position="374"/>
        <end position="395"/>
    </location>
</feature>